<evidence type="ECO:0000313" key="1">
    <source>
        <dbReference type="EMBL" id="KIN93344.1"/>
    </source>
</evidence>
<dbReference type="EMBL" id="KN832177">
    <property type="protein sequence ID" value="KIN93344.1"/>
    <property type="molecule type" value="Genomic_DNA"/>
</dbReference>
<sequence>MHGGLVVEAMLTVAPRTPPPAQHGREASATMCRRASPFSLYHTLTTVIDGALSRVMSALAIWIRKFEEKPIIMVRVQSRRRCHRRGGLHY</sequence>
<dbReference type="HOGENOM" id="CLU_2441752_0_0_1"/>
<dbReference type="Proteomes" id="UP000054217">
    <property type="component" value="Unassembled WGS sequence"/>
</dbReference>
<reference evidence="2" key="2">
    <citation type="submission" date="2015-01" db="EMBL/GenBank/DDBJ databases">
        <title>Evolutionary Origins and Diversification of the Mycorrhizal Mutualists.</title>
        <authorList>
            <consortium name="DOE Joint Genome Institute"/>
            <consortium name="Mycorrhizal Genomics Consortium"/>
            <person name="Kohler A."/>
            <person name="Kuo A."/>
            <person name="Nagy L.G."/>
            <person name="Floudas D."/>
            <person name="Copeland A."/>
            <person name="Barry K.W."/>
            <person name="Cichocki N."/>
            <person name="Veneault-Fourrey C."/>
            <person name="LaButti K."/>
            <person name="Lindquist E.A."/>
            <person name="Lipzen A."/>
            <person name="Lundell T."/>
            <person name="Morin E."/>
            <person name="Murat C."/>
            <person name="Riley R."/>
            <person name="Ohm R."/>
            <person name="Sun H."/>
            <person name="Tunlid A."/>
            <person name="Henrissat B."/>
            <person name="Grigoriev I.V."/>
            <person name="Hibbett D.S."/>
            <person name="Martin F."/>
        </authorList>
    </citation>
    <scope>NUCLEOTIDE SEQUENCE [LARGE SCALE GENOMIC DNA]</scope>
    <source>
        <strain evidence="2">Marx 270</strain>
    </source>
</reference>
<name>A0A0C3MWR7_PISTI</name>
<evidence type="ECO:0000313" key="2">
    <source>
        <dbReference type="Proteomes" id="UP000054217"/>
    </source>
</evidence>
<protein>
    <submittedName>
        <fullName evidence="1">Uncharacterized protein</fullName>
    </submittedName>
</protein>
<accession>A0A0C3MWR7</accession>
<gene>
    <name evidence="1" type="ORF">M404DRAFT_515905</name>
</gene>
<dbReference type="InParanoid" id="A0A0C3MWR7"/>
<proteinExistence type="predicted"/>
<dbReference type="AlphaFoldDB" id="A0A0C3MWR7"/>
<organism evidence="1 2">
    <name type="scientific">Pisolithus tinctorius Marx 270</name>
    <dbReference type="NCBI Taxonomy" id="870435"/>
    <lineage>
        <taxon>Eukaryota</taxon>
        <taxon>Fungi</taxon>
        <taxon>Dikarya</taxon>
        <taxon>Basidiomycota</taxon>
        <taxon>Agaricomycotina</taxon>
        <taxon>Agaricomycetes</taxon>
        <taxon>Agaricomycetidae</taxon>
        <taxon>Boletales</taxon>
        <taxon>Sclerodermatineae</taxon>
        <taxon>Pisolithaceae</taxon>
        <taxon>Pisolithus</taxon>
    </lineage>
</organism>
<reference evidence="1 2" key="1">
    <citation type="submission" date="2014-04" db="EMBL/GenBank/DDBJ databases">
        <authorList>
            <consortium name="DOE Joint Genome Institute"/>
            <person name="Kuo A."/>
            <person name="Kohler A."/>
            <person name="Costa M.D."/>
            <person name="Nagy L.G."/>
            <person name="Floudas D."/>
            <person name="Copeland A."/>
            <person name="Barry K.W."/>
            <person name="Cichocki N."/>
            <person name="Veneault-Fourrey C."/>
            <person name="LaButti K."/>
            <person name="Lindquist E.A."/>
            <person name="Lipzen A."/>
            <person name="Lundell T."/>
            <person name="Morin E."/>
            <person name="Murat C."/>
            <person name="Sun H."/>
            <person name="Tunlid A."/>
            <person name="Henrissat B."/>
            <person name="Grigoriev I.V."/>
            <person name="Hibbett D.S."/>
            <person name="Martin F."/>
            <person name="Nordberg H.P."/>
            <person name="Cantor M.N."/>
            <person name="Hua S.X."/>
        </authorList>
    </citation>
    <scope>NUCLEOTIDE SEQUENCE [LARGE SCALE GENOMIC DNA]</scope>
    <source>
        <strain evidence="1 2">Marx 270</strain>
    </source>
</reference>
<keyword evidence="2" id="KW-1185">Reference proteome</keyword>